<gene>
    <name evidence="3" type="ORF">GPM918_LOCUS21988</name>
    <name evidence="2" type="ORF">OVA965_LOCUS18334</name>
    <name evidence="5" type="ORF">SRO942_LOCUS21984</name>
    <name evidence="4" type="ORF">TMI583_LOCUS18346</name>
</gene>
<evidence type="ECO:0000313" key="3">
    <source>
        <dbReference type="EMBL" id="CAF1167231.1"/>
    </source>
</evidence>
<dbReference type="EMBL" id="CAJNOQ010007392">
    <property type="protein sequence ID" value="CAF1167231.1"/>
    <property type="molecule type" value="Genomic_DNA"/>
</dbReference>
<dbReference type="AlphaFoldDB" id="A0A814TXR2"/>
<dbReference type="Proteomes" id="UP000681722">
    <property type="component" value="Unassembled WGS sequence"/>
</dbReference>
<evidence type="ECO:0000313" key="2">
    <source>
        <dbReference type="EMBL" id="CAF1080445.1"/>
    </source>
</evidence>
<organism evidence="3 6">
    <name type="scientific">Didymodactylos carnosus</name>
    <dbReference type="NCBI Taxonomy" id="1234261"/>
    <lineage>
        <taxon>Eukaryota</taxon>
        <taxon>Metazoa</taxon>
        <taxon>Spiralia</taxon>
        <taxon>Gnathifera</taxon>
        <taxon>Rotifera</taxon>
        <taxon>Eurotatoria</taxon>
        <taxon>Bdelloidea</taxon>
        <taxon>Philodinida</taxon>
        <taxon>Philodinidae</taxon>
        <taxon>Didymodactylos</taxon>
    </lineage>
</organism>
<dbReference type="Proteomes" id="UP000663829">
    <property type="component" value="Unassembled WGS sequence"/>
</dbReference>
<evidence type="ECO:0000256" key="1">
    <source>
        <dbReference type="SAM" id="MobiDB-lite"/>
    </source>
</evidence>
<evidence type="ECO:0000313" key="4">
    <source>
        <dbReference type="EMBL" id="CAF3843500.1"/>
    </source>
</evidence>
<dbReference type="EMBL" id="CAJOBC010007391">
    <property type="protein sequence ID" value="CAF3930791.1"/>
    <property type="molecule type" value="Genomic_DNA"/>
</dbReference>
<reference evidence="3" key="1">
    <citation type="submission" date="2021-02" db="EMBL/GenBank/DDBJ databases">
        <authorList>
            <person name="Nowell W R."/>
        </authorList>
    </citation>
    <scope>NUCLEOTIDE SEQUENCE</scope>
</reference>
<feature type="region of interest" description="Disordered" evidence="1">
    <location>
        <begin position="57"/>
        <end position="96"/>
    </location>
</feature>
<dbReference type="EMBL" id="CAJNOK010009077">
    <property type="protein sequence ID" value="CAF1080445.1"/>
    <property type="molecule type" value="Genomic_DNA"/>
</dbReference>
<sequence>MLAPVERCSIEQDSYVTYHSNGNDFSGPIETLSPKVLCIRKMRESRGDTSEFLYPALNENSNEEEVTESFQDVKPKRKKPERNTSTTNRTRHSESPTNAILFINVVAKRIKPSLGSHTTNVLSKENIAPLSK</sequence>
<name>A0A814TXR2_9BILA</name>
<dbReference type="EMBL" id="CAJOBA010009093">
    <property type="protein sequence ID" value="CAF3843500.1"/>
    <property type="molecule type" value="Genomic_DNA"/>
</dbReference>
<comment type="caution">
    <text evidence="3">The sequence shown here is derived from an EMBL/GenBank/DDBJ whole genome shotgun (WGS) entry which is preliminary data.</text>
</comment>
<evidence type="ECO:0000313" key="6">
    <source>
        <dbReference type="Proteomes" id="UP000663829"/>
    </source>
</evidence>
<proteinExistence type="predicted"/>
<keyword evidence="6" id="KW-1185">Reference proteome</keyword>
<protein>
    <submittedName>
        <fullName evidence="3">Uncharacterized protein</fullName>
    </submittedName>
</protein>
<accession>A0A814TXR2</accession>
<dbReference type="Proteomes" id="UP000677228">
    <property type="component" value="Unassembled WGS sequence"/>
</dbReference>
<dbReference type="Proteomes" id="UP000682733">
    <property type="component" value="Unassembled WGS sequence"/>
</dbReference>
<evidence type="ECO:0000313" key="5">
    <source>
        <dbReference type="EMBL" id="CAF3930791.1"/>
    </source>
</evidence>